<keyword evidence="3" id="KW-1185">Reference proteome</keyword>
<proteinExistence type="predicted"/>
<feature type="region of interest" description="Disordered" evidence="1">
    <location>
        <begin position="591"/>
        <end position="634"/>
    </location>
</feature>
<reference evidence="2" key="1">
    <citation type="submission" date="2020-10" db="EMBL/GenBank/DDBJ databases">
        <title>Genome Sequence of Monilinia vaccinii-corymbosi Sheds Light on Mummy Berry Disease Infection of Blueberry and Mating Type.</title>
        <authorList>
            <person name="Yow A.G."/>
            <person name="Zhang Y."/>
            <person name="Bansal K."/>
            <person name="Eacker S.M."/>
            <person name="Sullivan S."/>
            <person name="Liachko I."/>
            <person name="Cubeta M.A."/>
            <person name="Rollins J.A."/>
            <person name="Ashrafi H."/>
        </authorList>
    </citation>
    <scope>NUCLEOTIDE SEQUENCE</scope>
    <source>
        <strain evidence="2">RL-1</strain>
    </source>
</reference>
<dbReference type="EMBL" id="CP063409">
    <property type="protein sequence ID" value="QSZ35119.1"/>
    <property type="molecule type" value="Genomic_DNA"/>
</dbReference>
<evidence type="ECO:0000313" key="3">
    <source>
        <dbReference type="Proteomes" id="UP000672032"/>
    </source>
</evidence>
<feature type="compositionally biased region" description="Gly residues" evidence="1">
    <location>
        <begin position="525"/>
        <end position="535"/>
    </location>
</feature>
<accession>A0A8A3PJC5</accession>
<sequence length="687" mass="78290">MDDMKPIEKLPDEILCRILLQILYEDFTERPPSWNPWAQSSDVPSFCLAQKRFYRAFSLCKSRTPGSKLTPIFKLSNEILENILEYLVYNSGKLIPIDHRASLSVESFQSMPPQSLEDTNITTTLSRTCKKFYSLLLGRQFSRVSIRCSEAGFNRLRFLVEERPHLAEHVKKFSYMIPVFYHRGLAQLQILFDETHAATVELERQVNQKQTSSNTRQVDRSRPSLKQLRTKLDRNRKDEITIFRVLSRAREQATIINNRIDVQSLLHAFRLFDHLQQIRLMRVQDKVDIDWSSFLQERRWIAFSQNNNNNNNNNTTDPILSLDLDPLEWTAACEHSARALGYAFLESKSPATRFSSRFVNPRIPLLLNPHSHNTISTLANRLTCLEIQIQEPTDDKMHQLSSLFNTFFTSAHQIQGLHVGFPSNRPLVHVPLEAVFHNVTWENLRYVGFGAWHLDSEEIMGLLRRHRYTLRSVRLRSVKLKEGSSWVEVVRMLRTELRELKWVSLRGIGYVDAGNHGPDVAHGMPGMGNGHGNGNAQGFPPPHANPALNPIHPIPGPTDDMSLSASLASDSEDSDEELDFDDTAIGDRTLSHHSSSIHLSPSRAPSHHQPGGVEGNRWGIEDGGTVGRGGGRKAKPHTCECAHGFGMQDLGDEGREGVVLKRRWKFWELWAVKRCAVHDGVFTRSSR</sequence>
<dbReference type="AlphaFoldDB" id="A0A8A3PJC5"/>
<feature type="region of interest" description="Disordered" evidence="1">
    <location>
        <begin position="524"/>
        <end position="578"/>
    </location>
</feature>
<evidence type="ECO:0000256" key="1">
    <source>
        <dbReference type="SAM" id="MobiDB-lite"/>
    </source>
</evidence>
<gene>
    <name evidence="2" type="ORF">DSL72_007984</name>
</gene>
<evidence type="ECO:0000313" key="2">
    <source>
        <dbReference type="EMBL" id="QSZ35119.1"/>
    </source>
</evidence>
<protein>
    <recommendedName>
        <fullName evidence="4">F-box domain-containing protein</fullName>
    </recommendedName>
</protein>
<dbReference type="Proteomes" id="UP000672032">
    <property type="component" value="Chromosome 5"/>
</dbReference>
<organism evidence="2 3">
    <name type="scientific">Monilinia vaccinii-corymbosi</name>
    <dbReference type="NCBI Taxonomy" id="61207"/>
    <lineage>
        <taxon>Eukaryota</taxon>
        <taxon>Fungi</taxon>
        <taxon>Dikarya</taxon>
        <taxon>Ascomycota</taxon>
        <taxon>Pezizomycotina</taxon>
        <taxon>Leotiomycetes</taxon>
        <taxon>Helotiales</taxon>
        <taxon>Sclerotiniaceae</taxon>
        <taxon>Monilinia</taxon>
    </lineage>
</organism>
<feature type="compositionally biased region" description="Low complexity" evidence="1">
    <location>
        <begin position="592"/>
        <end position="604"/>
    </location>
</feature>
<dbReference type="OrthoDB" id="4179303at2759"/>
<evidence type="ECO:0008006" key="4">
    <source>
        <dbReference type="Google" id="ProtNLM"/>
    </source>
</evidence>
<name>A0A8A3PJC5_9HELO</name>
<feature type="compositionally biased region" description="Low complexity" evidence="1">
    <location>
        <begin position="559"/>
        <end position="569"/>
    </location>
</feature>